<dbReference type="Pfam" id="PF13837">
    <property type="entry name" value="Myb_DNA-bind_4"/>
    <property type="match status" value="1"/>
</dbReference>
<dbReference type="InterPro" id="IPR044822">
    <property type="entry name" value="Myb_DNA-bind_4"/>
</dbReference>
<proteinExistence type="predicted"/>
<sequence length="167" mass="18793">MPAPRTRRSPACSNAELLDLISIWREEAVQSQLCSSHRNDDAYRQISRYMIERGHDQETLQCRVKVKELWNTYHKAHEANHGSGAAPMSCWFYKELDAILSGNPTSTTKAPVDTSLADVPVESGPSQKEEILDEEGEGDPEVEDDLEARDACSQELFSTQRSLARAW</sequence>
<evidence type="ECO:0000313" key="4">
    <source>
        <dbReference type="Proteomes" id="UP000031443"/>
    </source>
</evidence>
<protein>
    <submittedName>
        <fullName evidence="3">Zinc finger and SCAN domain-containing protein 20</fullName>
    </submittedName>
</protein>
<dbReference type="PANTHER" id="PTHR47595:SF1">
    <property type="entry name" value="MYB_SANT-LIKE DNA-BINDING DOMAIN-CONTAINING PROTEIN"/>
    <property type="match status" value="1"/>
</dbReference>
<feature type="region of interest" description="Disordered" evidence="1">
    <location>
        <begin position="104"/>
        <end position="146"/>
    </location>
</feature>
<accession>M7BF67</accession>
<dbReference type="Gene3D" id="1.10.10.60">
    <property type="entry name" value="Homeodomain-like"/>
    <property type="match status" value="1"/>
</dbReference>
<keyword evidence="4" id="KW-1185">Reference proteome</keyword>
<dbReference type="PANTHER" id="PTHR47595">
    <property type="entry name" value="HEAT SHOCK 70 KDA PROTEIN 14"/>
    <property type="match status" value="1"/>
</dbReference>
<feature type="compositionally biased region" description="Acidic residues" evidence="1">
    <location>
        <begin position="131"/>
        <end position="146"/>
    </location>
</feature>
<name>M7BF67_CHEMY</name>
<feature type="domain" description="Myb/SANT-like DNA-binding" evidence="2">
    <location>
        <begin position="14"/>
        <end position="99"/>
    </location>
</feature>
<gene>
    <name evidence="3" type="ORF">UY3_08617</name>
</gene>
<dbReference type="AlphaFoldDB" id="M7BF67"/>
<reference evidence="4" key="1">
    <citation type="journal article" date="2013" name="Nat. Genet.">
        <title>The draft genomes of soft-shell turtle and green sea turtle yield insights into the development and evolution of the turtle-specific body plan.</title>
        <authorList>
            <person name="Wang Z."/>
            <person name="Pascual-Anaya J."/>
            <person name="Zadissa A."/>
            <person name="Li W."/>
            <person name="Niimura Y."/>
            <person name="Huang Z."/>
            <person name="Li C."/>
            <person name="White S."/>
            <person name="Xiong Z."/>
            <person name="Fang D."/>
            <person name="Wang B."/>
            <person name="Ming Y."/>
            <person name="Chen Y."/>
            <person name="Zheng Y."/>
            <person name="Kuraku S."/>
            <person name="Pignatelli M."/>
            <person name="Herrero J."/>
            <person name="Beal K."/>
            <person name="Nozawa M."/>
            <person name="Li Q."/>
            <person name="Wang J."/>
            <person name="Zhang H."/>
            <person name="Yu L."/>
            <person name="Shigenobu S."/>
            <person name="Wang J."/>
            <person name="Liu J."/>
            <person name="Flicek P."/>
            <person name="Searle S."/>
            <person name="Wang J."/>
            <person name="Kuratani S."/>
            <person name="Yin Y."/>
            <person name="Aken B."/>
            <person name="Zhang G."/>
            <person name="Irie N."/>
        </authorList>
    </citation>
    <scope>NUCLEOTIDE SEQUENCE [LARGE SCALE GENOMIC DNA]</scope>
</reference>
<dbReference type="Proteomes" id="UP000031443">
    <property type="component" value="Unassembled WGS sequence"/>
</dbReference>
<evidence type="ECO:0000313" key="3">
    <source>
        <dbReference type="EMBL" id="EMP34240.1"/>
    </source>
</evidence>
<organism evidence="3 4">
    <name type="scientific">Chelonia mydas</name>
    <name type="common">Green sea-turtle</name>
    <name type="synonym">Chelonia agassizi</name>
    <dbReference type="NCBI Taxonomy" id="8469"/>
    <lineage>
        <taxon>Eukaryota</taxon>
        <taxon>Metazoa</taxon>
        <taxon>Chordata</taxon>
        <taxon>Craniata</taxon>
        <taxon>Vertebrata</taxon>
        <taxon>Euteleostomi</taxon>
        <taxon>Archelosauria</taxon>
        <taxon>Testudinata</taxon>
        <taxon>Testudines</taxon>
        <taxon>Cryptodira</taxon>
        <taxon>Durocryptodira</taxon>
        <taxon>Americhelydia</taxon>
        <taxon>Chelonioidea</taxon>
        <taxon>Cheloniidae</taxon>
        <taxon>Chelonia</taxon>
    </lineage>
</organism>
<dbReference type="EMBL" id="KB533245">
    <property type="protein sequence ID" value="EMP34240.1"/>
    <property type="molecule type" value="Genomic_DNA"/>
</dbReference>
<evidence type="ECO:0000259" key="2">
    <source>
        <dbReference type="Pfam" id="PF13837"/>
    </source>
</evidence>
<evidence type="ECO:0000256" key="1">
    <source>
        <dbReference type="SAM" id="MobiDB-lite"/>
    </source>
</evidence>